<feature type="domain" description="Large ribosomal subunit protein uL11 N-terminal" evidence="9">
    <location>
        <begin position="13"/>
        <end position="69"/>
    </location>
</feature>
<dbReference type="SUPFAM" id="SSF46906">
    <property type="entry name" value="Ribosomal protein L11, C-terminal domain"/>
    <property type="match status" value="1"/>
</dbReference>
<dbReference type="GO" id="GO:0003735">
    <property type="term" value="F:structural constituent of ribosome"/>
    <property type="evidence" value="ECO:0007669"/>
    <property type="project" value="InterPro"/>
</dbReference>
<dbReference type="PANTHER" id="PTHR11661:SF2">
    <property type="entry name" value="LARGE RIBOSOMAL SUBUNIT PROTEIN UL11"/>
    <property type="match status" value="1"/>
</dbReference>
<feature type="compositionally biased region" description="Basic and acidic residues" evidence="7">
    <location>
        <begin position="146"/>
        <end position="157"/>
    </location>
</feature>
<evidence type="ECO:0000256" key="6">
    <source>
        <dbReference type="RuleBase" id="RU003978"/>
    </source>
</evidence>
<dbReference type="EMBL" id="JAODUP010000449">
    <property type="protein sequence ID" value="KAK2149505.1"/>
    <property type="molecule type" value="Genomic_DNA"/>
</dbReference>
<dbReference type="InterPro" id="IPR020783">
    <property type="entry name" value="Ribosomal_uL11_C"/>
</dbReference>
<protein>
    <recommendedName>
        <fullName evidence="4">Large ribosomal subunit protein uL11</fullName>
    </recommendedName>
    <alternativeName>
        <fullName evidence="5">60S ribosomal protein L12</fullName>
    </alternativeName>
</protein>
<dbReference type="InterPro" id="IPR000911">
    <property type="entry name" value="Ribosomal_uL11"/>
</dbReference>
<dbReference type="CDD" id="cd00349">
    <property type="entry name" value="Ribosomal_L11"/>
    <property type="match status" value="1"/>
</dbReference>
<dbReference type="InterPro" id="IPR036796">
    <property type="entry name" value="Ribosomal_uL11_N_sf"/>
</dbReference>
<dbReference type="Pfam" id="PF03946">
    <property type="entry name" value="Ribosomal_L11_N"/>
    <property type="match status" value="1"/>
</dbReference>
<name>A0AAD9JBN9_9ANNE</name>
<feature type="region of interest" description="Disordered" evidence="7">
    <location>
        <begin position="145"/>
        <end position="165"/>
    </location>
</feature>
<reference evidence="10" key="1">
    <citation type="journal article" date="2023" name="Mol. Biol. Evol.">
        <title>Third-Generation Sequencing Reveals the Adaptive Role of the Epigenome in Three Deep-Sea Polychaetes.</title>
        <authorList>
            <person name="Perez M."/>
            <person name="Aroh O."/>
            <person name="Sun Y."/>
            <person name="Lan Y."/>
            <person name="Juniper S.K."/>
            <person name="Young C.R."/>
            <person name="Angers B."/>
            <person name="Qian P.Y."/>
        </authorList>
    </citation>
    <scope>NUCLEOTIDE SEQUENCE</scope>
    <source>
        <strain evidence="10">P08H-3</strain>
    </source>
</reference>
<sequence>MPPKFDPNEVKVVCLRAVGGEVGATSSLAPKIGPLGLSPRKVGDDIAKATQDWKGLRITVQLTIQNRQAKVSVVPTASALVIKALKEAPRDRKKFKHVKHSGNVTMEEIYNIARTMKARSMARTFSGTVKEILGTAQSVGCTVDGMHPHDVGDKVDAGEYDVPDE</sequence>
<dbReference type="Gene3D" id="3.30.1550.10">
    <property type="entry name" value="Ribosomal protein L11/L12, N-terminal domain"/>
    <property type="match status" value="1"/>
</dbReference>
<dbReference type="InterPro" id="IPR020784">
    <property type="entry name" value="Ribosomal_uL11_N"/>
</dbReference>
<dbReference type="SMART" id="SM00649">
    <property type="entry name" value="RL11"/>
    <property type="match status" value="1"/>
</dbReference>
<dbReference type="PANTHER" id="PTHR11661">
    <property type="entry name" value="60S RIBOSOMAL PROTEIN L12"/>
    <property type="match status" value="1"/>
</dbReference>
<evidence type="ECO:0000256" key="3">
    <source>
        <dbReference type="ARBA" id="ARBA00023274"/>
    </source>
</evidence>
<proteinExistence type="inferred from homology"/>
<dbReference type="GO" id="GO:0006412">
    <property type="term" value="P:translation"/>
    <property type="evidence" value="ECO:0007669"/>
    <property type="project" value="InterPro"/>
</dbReference>
<comment type="similarity">
    <text evidence="1 6">Belongs to the universal ribosomal protein uL11 family.</text>
</comment>
<dbReference type="PROSITE" id="PS00359">
    <property type="entry name" value="RIBOSOMAL_L11"/>
    <property type="match status" value="1"/>
</dbReference>
<dbReference type="GO" id="GO:0070180">
    <property type="term" value="F:large ribosomal subunit rRNA binding"/>
    <property type="evidence" value="ECO:0007669"/>
    <property type="project" value="TreeGrafter"/>
</dbReference>
<dbReference type="FunFam" id="3.30.1550.10:FF:000002">
    <property type="entry name" value="60S ribosomal protein L12"/>
    <property type="match status" value="1"/>
</dbReference>
<accession>A0AAD9JBN9</accession>
<dbReference type="FunFam" id="1.10.10.250:FF:000002">
    <property type="entry name" value="60S ribosomal protein L12"/>
    <property type="match status" value="1"/>
</dbReference>
<evidence type="ECO:0000256" key="5">
    <source>
        <dbReference type="ARBA" id="ARBA00035320"/>
    </source>
</evidence>
<feature type="domain" description="Large ribosomal subunit protein uL11 C-terminal" evidence="8">
    <location>
        <begin position="74"/>
        <end position="143"/>
    </location>
</feature>
<evidence type="ECO:0000256" key="4">
    <source>
        <dbReference type="ARBA" id="ARBA00035203"/>
    </source>
</evidence>
<evidence type="ECO:0000313" key="11">
    <source>
        <dbReference type="Proteomes" id="UP001208570"/>
    </source>
</evidence>
<evidence type="ECO:0000313" key="10">
    <source>
        <dbReference type="EMBL" id="KAK2149505.1"/>
    </source>
</evidence>
<dbReference type="Proteomes" id="UP001208570">
    <property type="component" value="Unassembled WGS sequence"/>
</dbReference>
<dbReference type="SUPFAM" id="SSF54747">
    <property type="entry name" value="Ribosomal L11/L12e N-terminal domain"/>
    <property type="match status" value="1"/>
</dbReference>
<dbReference type="HAMAP" id="MF_00736">
    <property type="entry name" value="Ribosomal_uL11"/>
    <property type="match status" value="1"/>
</dbReference>
<organism evidence="10 11">
    <name type="scientific">Paralvinella palmiformis</name>
    <dbReference type="NCBI Taxonomy" id="53620"/>
    <lineage>
        <taxon>Eukaryota</taxon>
        <taxon>Metazoa</taxon>
        <taxon>Spiralia</taxon>
        <taxon>Lophotrochozoa</taxon>
        <taxon>Annelida</taxon>
        <taxon>Polychaeta</taxon>
        <taxon>Sedentaria</taxon>
        <taxon>Canalipalpata</taxon>
        <taxon>Terebellida</taxon>
        <taxon>Terebelliformia</taxon>
        <taxon>Alvinellidae</taxon>
        <taxon>Paralvinella</taxon>
    </lineage>
</organism>
<evidence type="ECO:0000256" key="7">
    <source>
        <dbReference type="SAM" id="MobiDB-lite"/>
    </source>
</evidence>
<keyword evidence="11" id="KW-1185">Reference proteome</keyword>
<evidence type="ECO:0000259" key="8">
    <source>
        <dbReference type="Pfam" id="PF00298"/>
    </source>
</evidence>
<keyword evidence="3 6" id="KW-0687">Ribonucleoprotein</keyword>
<evidence type="ECO:0000259" key="9">
    <source>
        <dbReference type="Pfam" id="PF03946"/>
    </source>
</evidence>
<dbReference type="Pfam" id="PF00298">
    <property type="entry name" value="Ribosomal_L11"/>
    <property type="match status" value="1"/>
</dbReference>
<dbReference type="AlphaFoldDB" id="A0AAD9JBN9"/>
<comment type="caution">
    <text evidence="10">The sequence shown here is derived from an EMBL/GenBank/DDBJ whole genome shotgun (WGS) entry which is preliminary data.</text>
</comment>
<keyword evidence="2 6" id="KW-0689">Ribosomal protein</keyword>
<dbReference type="InterPro" id="IPR036769">
    <property type="entry name" value="Ribosomal_uL11_C_sf"/>
</dbReference>
<evidence type="ECO:0000256" key="1">
    <source>
        <dbReference type="ARBA" id="ARBA00010537"/>
    </source>
</evidence>
<evidence type="ECO:0000256" key="2">
    <source>
        <dbReference type="ARBA" id="ARBA00022980"/>
    </source>
</evidence>
<dbReference type="Gene3D" id="1.10.10.250">
    <property type="entry name" value="Ribosomal protein L11, C-terminal domain"/>
    <property type="match status" value="1"/>
</dbReference>
<dbReference type="GO" id="GO:0022625">
    <property type="term" value="C:cytosolic large ribosomal subunit"/>
    <property type="evidence" value="ECO:0007669"/>
    <property type="project" value="TreeGrafter"/>
</dbReference>
<gene>
    <name evidence="10" type="ORF">LSH36_449g03059</name>
</gene>
<dbReference type="InterPro" id="IPR020785">
    <property type="entry name" value="Ribosomal_uL11_CS"/>
</dbReference>